<proteinExistence type="predicted"/>
<name>A0A2U3LGS4_9FIRM</name>
<accession>A0A2U3LGS4</accession>
<gene>
    <name evidence="1" type="ORF">SBF1_50041</name>
</gene>
<sequence>MFHAFTLEQANLREVQGWKVGQHVQVKEWRGTYEIEGYHQYGRQNEYTTVYLAKLKKDGTKSKYSGDTPIANLMPLGAAQPTTDSAGRTALQAAQELFGSGFAKHGWYNTDRESLVKVETISKTGRVKVQDISVKAGITARSKTVDGHKVYSQEDRLVNFADLEYGLSGDIKTFTPRLFWGEWGFWHDGEIIKAPDMKLTWLLD</sequence>
<evidence type="ECO:0000313" key="2">
    <source>
        <dbReference type="Proteomes" id="UP000238916"/>
    </source>
</evidence>
<dbReference type="EMBL" id="OMOF01000445">
    <property type="protein sequence ID" value="SPF51157.1"/>
    <property type="molecule type" value="Genomic_DNA"/>
</dbReference>
<organism evidence="1 2">
    <name type="scientific">Candidatus Desulfosporosinus infrequens</name>
    <dbReference type="NCBI Taxonomy" id="2043169"/>
    <lineage>
        <taxon>Bacteria</taxon>
        <taxon>Bacillati</taxon>
        <taxon>Bacillota</taxon>
        <taxon>Clostridia</taxon>
        <taxon>Eubacteriales</taxon>
        <taxon>Desulfitobacteriaceae</taxon>
        <taxon>Desulfosporosinus</taxon>
    </lineage>
</organism>
<dbReference type="OrthoDB" id="9952707at2"/>
<reference evidence="2" key="1">
    <citation type="submission" date="2018-02" db="EMBL/GenBank/DDBJ databases">
        <authorList>
            <person name="Hausmann B."/>
        </authorList>
    </citation>
    <scope>NUCLEOTIDE SEQUENCE [LARGE SCALE GENOMIC DNA]</scope>
    <source>
        <strain evidence="2">Peat soil MAG SbF1</strain>
    </source>
</reference>
<dbReference type="Proteomes" id="UP000238916">
    <property type="component" value="Unassembled WGS sequence"/>
</dbReference>
<protein>
    <submittedName>
        <fullName evidence="1">Uncharacterized protein</fullName>
    </submittedName>
</protein>
<dbReference type="AlphaFoldDB" id="A0A2U3LGS4"/>
<evidence type="ECO:0000313" key="1">
    <source>
        <dbReference type="EMBL" id="SPF51157.1"/>
    </source>
</evidence>